<dbReference type="RefSeq" id="WP_270454195.1">
    <property type="nucleotide sequence ID" value="NZ_JADPIE010000004.1"/>
</dbReference>
<evidence type="ECO:0000313" key="2">
    <source>
        <dbReference type="EMBL" id="MBF8437233.1"/>
    </source>
</evidence>
<dbReference type="SUPFAM" id="SSF53474">
    <property type="entry name" value="alpha/beta-Hydrolases"/>
    <property type="match status" value="1"/>
</dbReference>
<dbReference type="InterPro" id="IPR029058">
    <property type="entry name" value="AB_hydrolase_fold"/>
</dbReference>
<gene>
    <name evidence="2" type="ORF">I0Q91_09100</name>
</gene>
<evidence type="ECO:0000313" key="3">
    <source>
        <dbReference type="Proteomes" id="UP000621436"/>
    </source>
</evidence>
<comment type="caution">
    <text evidence="2">The sequence shown here is derived from an EMBL/GenBank/DDBJ whole genome shotgun (WGS) entry which is preliminary data.</text>
</comment>
<dbReference type="Gene3D" id="3.40.50.1820">
    <property type="entry name" value="alpha/beta hydrolase"/>
    <property type="match status" value="1"/>
</dbReference>
<reference evidence="2" key="1">
    <citation type="submission" date="2020-11" db="EMBL/GenBank/DDBJ databases">
        <title>Halonatronomonas betainensis gen. nov., sp. nov. a novel haloalkaliphilic representative of the family Halanaerobiacae capable of betaine degradation.</title>
        <authorList>
            <person name="Boltyanskaya Y."/>
            <person name="Kevbrin V."/>
            <person name="Detkova E."/>
            <person name="Grouzdev D.S."/>
            <person name="Koziaeva V."/>
            <person name="Zhilina T."/>
        </authorList>
    </citation>
    <scope>NUCLEOTIDE SEQUENCE</scope>
    <source>
        <strain evidence="2">Z-7014</strain>
    </source>
</reference>
<dbReference type="GO" id="GO:0047372">
    <property type="term" value="F:monoacylglycerol lipase activity"/>
    <property type="evidence" value="ECO:0007669"/>
    <property type="project" value="TreeGrafter"/>
</dbReference>
<dbReference type="PRINTS" id="PR00111">
    <property type="entry name" value="ABHYDROLASE"/>
</dbReference>
<dbReference type="GO" id="GO:0046464">
    <property type="term" value="P:acylglycerol catabolic process"/>
    <property type="evidence" value="ECO:0007669"/>
    <property type="project" value="TreeGrafter"/>
</dbReference>
<dbReference type="InterPro" id="IPR050266">
    <property type="entry name" value="AB_hydrolase_sf"/>
</dbReference>
<dbReference type="InterPro" id="IPR000639">
    <property type="entry name" value="Epox_hydrolase-like"/>
</dbReference>
<feature type="domain" description="AB hydrolase-1" evidence="1">
    <location>
        <begin position="24"/>
        <end position="279"/>
    </location>
</feature>
<sequence>MNKIKVKTGEEIAYREREGSGDKLVLIHGNMTSSKHWDVLMDSLPENYHLLAPDMRGFGKSSYNNRFDSLEELAQDLINLLDQKNFKNYNLIGWSTGGGVAMEIAAKRPTEVNKLILLESVSTRGYPILKKDEGGQPIPGELLETKEEIASDPVQVLPVLNAQKNNDKETMRQIWNSLIYTDNQPEEERYEKYLDDMMTQRNLIDVDYALAHFNISDQHNGLQSGNNKAEKITAPTLILQGDQDKVVPMSMAEAIKEDIGNNAEIQILENCGHSPLIDDIDQLVDAITKFL</sequence>
<keyword evidence="2" id="KW-0378">Hydrolase</keyword>
<evidence type="ECO:0000259" key="1">
    <source>
        <dbReference type="Pfam" id="PF00561"/>
    </source>
</evidence>
<protein>
    <submittedName>
        <fullName evidence="2">Alpha/beta hydrolase</fullName>
    </submittedName>
</protein>
<dbReference type="PRINTS" id="PR00412">
    <property type="entry name" value="EPOXHYDRLASE"/>
</dbReference>
<dbReference type="EMBL" id="JADPIE010000004">
    <property type="protein sequence ID" value="MBF8437233.1"/>
    <property type="molecule type" value="Genomic_DNA"/>
</dbReference>
<accession>A0A931F962</accession>
<dbReference type="Pfam" id="PF00561">
    <property type="entry name" value="Abhydrolase_1"/>
    <property type="match status" value="1"/>
</dbReference>
<proteinExistence type="predicted"/>
<dbReference type="AlphaFoldDB" id="A0A931F962"/>
<dbReference type="PANTHER" id="PTHR43798">
    <property type="entry name" value="MONOACYLGLYCEROL LIPASE"/>
    <property type="match status" value="1"/>
</dbReference>
<dbReference type="PANTHER" id="PTHR43798:SF5">
    <property type="entry name" value="MONOACYLGLYCEROL LIPASE ABHD6"/>
    <property type="match status" value="1"/>
</dbReference>
<keyword evidence="3" id="KW-1185">Reference proteome</keyword>
<name>A0A931F962_9FIRM</name>
<dbReference type="Proteomes" id="UP000621436">
    <property type="component" value="Unassembled WGS sequence"/>
</dbReference>
<dbReference type="InterPro" id="IPR000073">
    <property type="entry name" value="AB_hydrolase_1"/>
</dbReference>
<dbReference type="GO" id="GO:0016020">
    <property type="term" value="C:membrane"/>
    <property type="evidence" value="ECO:0007669"/>
    <property type="project" value="TreeGrafter"/>
</dbReference>
<organism evidence="2 3">
    <name type="scientific">Halonatronomonas betaini</name>
    <dbReference type="NCBI Taxonomy" id="2778430"/>
    <lineage>
        <taxon>Bacteria</taxon>
        <taxon>Bacillati</taxon>
        <taxon>Bacillota</taxon>
        <taxon>Clostridia</taxon>
        <taxon>Halanaerobiales</taxon>
        <taxon>Halarsenatibacteraceae</taxon>
        <taxon>Halonatronomonas</taxon>
    </lineage>
</organism>